<reference evidence="3" key="2">
    <citation type="journal article" date="2013" name="PLoS Genet.">
        <title>Comparative genome structure, secondary metabolite, and effector coding capacity across Cochliobolus pathogens.</title>
        <authorList>
            <person name="Condon B.J."/>
            <person name="Leng Y."/>
            <person name="Wu D."/>
            <person name="Bushley K.E."/>
            <person name="Ohm R.A."/>
            <person name="Otillar R."/>
            <person name="Martin J."/>
            <person name="Schackwitz W."/>
            <person name="Grimwood J."/>
            <person name="MohdZainudin N."/>
            <person name="Xue C."/>
            <person name="Wang R."/>
            <person name="Manning V.A."/>
            <person name="Dhillon B."/>
            <person name="Tu Z.J."/>
            <person name="Steffenson B.J."/>
            <person name="Salamov A."/>
            <person name="Sun H."/>
            <person name="Lowry S."/>
            <person name="LaButti K."/>
            <person name="Han J."/>
            <person name="Copeland A."/>
            <person name="Lindquist E."/>
            <person name="Barry K."/>
            <person name="Schmutz J."/>
            <person name="Baker S.E."/>
            <person name="Ciuffetti L.M."/>
            <person name="Grigoriev I.V."/>
            <person name="Zhong S."/>
            <person name="Turgeon B.G."/>
        </authorList>
    </citation>
    <scope>NUCLEOTIDE SEQUENCE [LARGE SCALE GENOMIC DNA]</scope>
    <source>
        <strain evidence="3">C4 / ATCC 48331 / race T</strain>
    </source>
</reference>
<dbReference type="Proteomes" id="UP000012338">
    <property type="component" value="Unassembled WGS sequence"/>
</dbReference>
<proteinExistence type="predicted"/>
<keyword evidence="3" id="KW-1185">Reference proteome</keyword>
<organism evidence="2 3">
    <name type="scientific">Cochliobolus heterostrophus (strain C4 / ATCC 48331 / race T)</name>
    <name type="common">Southern corn leaf blight fungus</name>
    <name type="synonym">Bipolaris maydis</name>
    <dbReference type="NCBI Taxonomy" id="665024"/>
    <lineage>
        <taxon>Eukaryota</taxon>
        <taxon>Fungi</taxon>
        <taxon>Dikarya</taxon>
        <taxon>Ascomycota</taxon>
        <taxon>Pezizomycotina</taxon>
        <taxon>Dothideomycetes</taxon>
        <taxon>Pleosporomycetidae</taxon>
        <taxon>Pleosporales</taxon>
        <taxon>Pleosporineae</taxon>
        <taxon>Pleosporaceae</taxon>
        <taxon>Bipolaris</taxon>
    </lineage>
</organism>
<name>N4WNX0_COCH4</name>
<dbReference type="EMBL" id="KB733470">
    <property type="protein sequence ID" value="ENI01075.1"/>
    <property type="molecule type" value="Genomic_DNA"/>
</dbReference>
<dbReference type="AlphaFoldDB" id="N4WNX0"/>
<accession>N4WNX0</accession>
<evidence type="ECO:0000313" key="3">
    <source>
        <dbReference type="Proteomes" id="UP000012338"/>
    </source>
</evidence>
<evidence type="ECO:0000313" key="2">
    <source>
        <dbReference type="EMBL" id="ENI01075.1"/>
    </source>
</evidence>
<feature type="domain" description="DDE-1" evidence="1">
    <location>
        <begin position="6"/>
        <end position="63"/>
    </location>
</feature>
<dbReference type="OrthoDB" id="3776963at2759"/>
<dbReference type="GO" id="GO:0003676">
    <property type="term" value="F:nucleic acid binding"/>
    <property type="evidence" value="ECO:0007669"/>
    <property type="project" value="InterPro"/>
</dbReference>
<dbReference type="Pfam" id="PF03184">
    <property type="entry name" value="DDE_1"/>
    <property type="match status" value="1"/>
</dbReference>
<gene>
    <name evidence="2" type="ORF">COCC4DRAFT_149154</name>
</gene>
<feature type="non-terminal residue" evidence="2">
    <location>
        <position position="1"/>
    </location>
</feature>
<dbReference type="InterPro" id="IPR004875">
    <property type="entry name" value="DDE_SF_endonuclease_dom"/>
</dbReference>
<reference evidence="2 3" key="1">
    <citation type="journal article" date="2012" name="PLoS Pathog.">
        <title>Diverse lifestyles and strategies of plant pathogenesis encoded in the genomes of eighteen Dothideomycetes fungi.</title>
        <authorList>
            <person name="Ohm R.A."/>
            <person name="Feau N."/>
            <person name="Henrissat B."/>
            <person name="Schoch C.L."/>
            <person name="Horwitz B.A."/>
            <person name="Barry K.W."/>
            <person name="Condon B.J."/>
            <person name="Copeland A.C."/>
            <person name="Dhillon B."/>
            <person name="Glaser F."/>
            <person name="Hesse C.N."/>
            <person name="Kosti I."/>
            <person name="LaButti K."/>
            <person name="Lindquist E.A."/>
            <person name="Lucas S."/>
            <person name="Salamov A.A."/>
            <person name="Bradshaw R.E."/>
            <person name="Ciuffetti L."/>
            <person name="Hamelin R.C."/>
            <person name="Kema G.H.J."/>
            <person name="Lawrence C."/>
            <person name="Scott J.A."/>
            <person name="Spatafora J.W."/>
            <person name="Turgeon B.G."/>
            <person name="de Wit P.J.G.M."/>
            <person name="Zhong S."/>
            <person name="Goodwin S.B."/>
            <person name="Grigoriev I.V."/>
        </authorList>
    </citation>
    <scope>NUCLEOTIDE SEQUENCE [LARGE SCALE GENOMIC DNA]</scope>
    <source>
        <strain evidence="3">C4 / ATCC 48331 / race T</strain>
    </source>
</reference>
<evidence type="ECO:0000259" key="1">
    <source>
        <dbReference type="Pfam" id="PF03184"/>
    </source>
</evidence>
<sequence>TRDLADGKLWVLICDGFGTHETLEILEFCLSNNIMLCCLPSHTFYKLQPCDVGVFALLKTAYRD</sequence>
<dbReference type="HOGENOM" id="CLU_013929_19_1_1"/>
<protein>
    <recommendedName>
        <fullName evidence="1">DDE-1 domain-containing protein</fullName>
    </recommendedName>
</protein>